<dbReference type="Pfam" id="PF00465">
    <property type="entry name" value="Fe-ADH"/>
    <property type="match status" value="1"/>
</dbReference>
<sequence length="384" mass="40322">MGNRNRLDLYHARCVRIGAGVLAQCALDCAATGARRVLIVTSAPIARLADELSEHLAEQGLTSTLFKGPDGEPTRADLSAALTSAQDFGADFIIGLGGGSAMDVAKLVAALFGERQTFDEVVGTGLLAGRALPLACIPTTAGTGSEVTPIAILEDEAAQLKKGVVSPFLIPDFAYLDPQLTVTMPRKVTASTGIDALTHCIEAYANRLAHPVVDSWALEGIRLIGENLEIACNEPDNLSARENMLIASHLGGMCLGPVNTAAVHALAYPMGGEFHVPHGVANSLLLPHVIRFNAEEAPERYARVAHMLGVADSGDAARDAAAGIARIEDLSAGVGIDRRLRDVGISSNALPGMAAAAMTVQRLLQNNPREMNEEQALRIYEAAL</sequence>
<evidence type="ECO:0000256" key="8">
    <source>
        <dbReference type="ARBA" id="ARBA00076680"/>
    </source>
</evidence>
<dbReference type="PANTHER" id="PTHR11496:SF102">
    <property type="entry name" value="ALCOHOL DEHYDROGENASE 4"/>
    <property type="match status" value="1"/>
</dbReference>
<dbReference type="Gene3D" id="3.40.50.1970">
    <property type="match status" value="1"/>
</dbReference>
<evidence type="ECO:0000256" key="4">
    <source>
        <dbReference type="ARBA" id="ARBA00023004"/>
    </source>
</evidence>
<dbReference type="InterPro" id="IPR039697">
    <property type="entry name" value="Alcohol_dehydrogenase_Fe"/>
</dbReference>
<dbReference type="Pfam" id="PF25137">
    <property type="entry name" value="ADH_Fe_C"/>
    <property type="match status" value="1"/>
</dbReference>
<reference evidence="11 12" key="1">
    <citation type="submission" date="2019-12" db="EMBL/GenBank/DDBJ databases">
        <title>Genomic-based taxomic classification of the family Erythrobacteraceae.</title>
        <authorList>
            <person name="Xu L."/>
        </authorList>
    </citation>
    <scope>NUCLEOTIDE SEQUENCE [LARGE SCALE GENOMIC DNA]</scope>
    <source>
        <strain evidence="11 12">LMG 29518</strain>
    </source>
</reference>
<dbReference type="FunFam" id="1.20.1090.10:FF:000001">
    <property type="entry name" value="Aldehyde-alcohol dehydrogenase"/>
    <property type="match status" value="1"/>
</dbReference>
<name>A0A6I4T9Y2_9SPHN</name>
<evidence type="ECO:0000256" key="6">
    <source>
        <dbReference type="ARBA" id="ARBA00049243"/>
    </source>
</evidence>
<keyword evidence="4" id="KW-0408">Iron</keyword>
<dbReference type="InterPro" id="IPR001670">
    <property type="entry name" value="ADH_Fe/GldA"/>
</dbReference>
<dbReference type="SUPFAM" id="SSF56796">
    <property type="entry name" value="Dehydroquinate synthase-like"/>
    <property type="match status" value="1"/>
</dbReference>
<dbReference type="EMBL" id="WTYT01000007">
    <property type="protein sequence ID" value="MXO67102.1"/>
    <property type="molecule type" value="Genomic_DNA"/>
</dbReference>
<organism evidence="11 12">
    <name type="scientific">Altericroceibacterium endophyticum</name>
    <dbReference type="NCBI Taxonomy" id="1808508"/>
    <lineage>
        <taxon>Bacteria</taxon>
        <taxon>Pseudomonadati</taxon>
        <taxon>Pseudomonadota</taxon>
        <taxon>Alphaproteobacteria</taxon>
        <taxon>Sphingomonadales</taxon>
        <taxon>Erythrobacteraceae</taxon>
        <taxon>Altericroceibacterium</taxon>
    </lineage>
</organism>
<dbReference type="InterPro" id="IPR056798">
    <property type="entry name" value="ADH_Fe_C"/>
</dbReference>
<feature type="domain" description="Alcohol dehydrogenase iron-type/glycerol dehydrogenase GldA" evidence="9">
    <location>
        <begin position="15"/>
        <end position="178"/>
    </location>
</feature>
<protein>
    <recommendedName>
        <fullName evidence="7">Alcohol dehydrogenase 2</fullName>
    </recommendedName>
    <alternativeName>
        <fullName evidence="8">Alcohol dehydrogenase II</fullName>
    </alternativeName>
</protein>
<evidence type="ECO:0000256" key="5">
    <source>
        <dbReference type="ARBA" id="ARBA00049164"/>
    </source>
</evidence>
<dbReference type="CDD" id="cd08551">
    <property type="entry name" value="Fe-ADH"/>
    <property type="match status" value="1"/>
</dbReference>
<evidence type="ECO:0000256" key="2">
    <source>
        <dbReference type="ARBA" id="ARBA00007358"/>
    </source>
</evidence>
<keyword evidence="3" id="KW-0560">Oxidoreductase</keyword>
<dbReference type="AlphaFoldDB" id="A0A6I4T9Y2"/>
<dbReference type="OrthoDB" id="9815791at2"/>
<comment type="catalytic activity">
    <reaction evidence="6">
        <text>a primary alcohol + NAD(+) = an aldehyde + NADH + H(+)</text>
        <dbReference type="Rhea" id="RHEA:10736"/>
        <dbReference type="ChEBI" id="CHEBI:15378"/>
        <dbReference type="ChEBI" id="CHEBI:15734"/>
        <dbReference type="ChEBI" id="CHEBI:17478"/>
        <dbReference type="ChEBI" id="CHEBI:57540"/>
        <dbReference type="ChEBI" id="CHEBI:57945"/>
        <dbReference type="EC" id="1.1.1.1"/>
    </reaction>
</comment>
<dbReference type="PANTHER" id="PTHR11496">
    <property type="entry name" value="ALCOHOL DEHYDROGENASE"/>
    <property type="match status" value="1"/>
</dbReference>
<evidence type="ECO:0000256" key="1">
    <source>
        <dbReference type="ARBA" id="ARBA00001962"/>
    </source>
</evidence>
<dbReference type="Gene3D" id="1.20.1090.10">
    <property type="entry name" value="Dehydroquinate synthase-like - alpha domain"/>
    <property type="match status" value="1"/>
</dbReference>
<comment type="catalytic activity">
    <reaction evidence="5">
        <text>a secondary alcohol + NAD(+) = a ketone + NADH + H(+)</text>
        <dbReference type="Rhea" id="RHEA:10740"/>
        <dbReference type="ChEBI" id="CHEBI:15378"/>
        <dbReference type="ChEBI" id="CHEBI:17087"/>
        <dbReference type="ChEBI" id="CHEBI:35681"/>
        <dbReference type="ChEBI" id="CHEBI:57540"/>
        <dbReference type="ChEBI" id="CHEBI:57945"/>
        <dbReference type="EC" id="1.1.1.1"/>
    </reaction>
</comment>
<comment type="similarity">
    <text evidence="2">Belongs to the iron-containing alcohol dehydrogenase family.</text>
</comment>
<keyword evidence="12" id="KW-1185">Reference proteome</keyword>
<comment type="cofactor">
    <cofactor evidence="1">
        <name>Fe cation</name>
        <dbReference type="ChEBI" id="CHEBI:24875"/>
    </cofactor>
</comment>
<gene>
    <name evidence="11" type="ORF">GRI91_15160</name>
</gene>
<evidence type="ECO:0000256" key="7">
    <source>
        <dbReference type="ARBA" id="ARBA00074848"/>
    </source>
</evidence>
<evidence type="ECO:0000313" key="11">
    <source>
        <dbReference type="EMBL" id="MXO67102.1"/>
    </source>
</evidence>
<evidence type="ECO:0000313" key="12">
    <source>
        <dbReference type="Proteomes" id="UP000438476"/>
    </source>
</evidence>
<feature type="domain" description="Fe-containing alcohol dehydrogenase-like C-terminal" evidence="10">
    <location>
        <begin position="189"/>
        <end position="384"/>
    </location>
</feature>
<accession>A0A6I4T9Y2</accession>
<comment type="caution">
    <text evidence="11">The sequence shown here is derived from an EMBL/GenBank/DDBJ whole genome shotgun (WGS) entry which is preliminary data.</text>
</comment>
<proteinExistence type="inferred from homology"/>
<dbReference type="Proteomes" id="UP000438476">
    <property type="component" value="Unassembled WGS sequence"/>
</dbReference>
<dbReference type="RefSeq" id="WP_160737550.1">
    <property type="nucleotide sequence ID" value="NZ_WTYT01000007.1"/>
</dbReference>
<dbReference type="FunFam" id="3.40.50.1970:FF:000003">
    <property type="entry name" value="Alcohol dehydrogenase, iron-containing"/>
    <property type="match status" value="1"/>
</dbReference>
<dbReference type="GO" id="GO:0046872">
    <property type="term" value="F:metal ion binding"/>
    <property type="evidence" value="ECO:0007669"/>
    <property type="project" value="InterPro"/>
</dbReference>
<dbReference type="GO" id="GO:0004022">
    <property type="term" value="F:alcohol dehydrogenase (NAD+) activity"/>
    <property type="evidence" value="ECO:0007669"/>
    <property type="project" value="UniProtKB-EC"/>
</dbReference>
<evidence type="ECO:0000259" key="9">
    <source>
        <dbReference type="Pfam" id="PF00465"/>
    </source>
</evidence>
<evidence type="ECO:0000259" key="10">
    <source>
        <dbReference type="Pfam" id="PF25137"/>
    </source>
</evidence>
<evidence type="ECO:0000256" key="3">
    <source>
        <dbReference type="ARBA" id="ARBA00023002"/>
    </source>
</evidence>